<dbReference type="EMBL" id="JBGBPQ010000007">
    <property type="protein sequence ID" value="KAL1521861.1"/>
    <property type="molecule type" value="Genomic_DNA"/>
</dbReference>
<evidence type="ECO:0000313" key="2">
    <source>
        <dbReference type="Proteomes" id="UP001515480"/>
    </source>
</evidence>
<proteinExistence type="predicted"/>
<dbReference type="Proteomes" id="UP001515480">
    <property type="component" value="Unassembled WGS sequence"/>
</dbReference>
<reference evidence="1 2" key="1">
    <citation type="journal article" date="2024" name="Science">
        <title>Giant polyketide synthase enzymes in the biosynthesis of giant marine polyether toxins.</title>
        <authorList>
            <person name="Fallon T.R."/>
            <person name="Shende V.V."/>
            <person name="Wierzbicki I.H."/>
            <person name="Pendleton A.L."/>
            <person name="Watervoot N.F."/>
            <person name="Auber R.P."/>
            <person name="Gonzalez D.J."/>
            <person name="Wisecaver J.H."/>
            <person name="Moore B.S."/>
        </authorList>
    </citation>
    <scope>NUCLEOTIDE SEQUENCE [LARGE SCALE GENOMIC DNA]</scope>
    <source>
        <strain evidence="1 2">12B1</strain>
    </source>
</reference>
<dbReference type="AlphaFoldDB" id="A0AB34JKB8"/>
<gene>
    <name evidence="1" type="ORF">AB1Y20_021512</name>
</gene>
<sequence>MACNLSQRYHHVHTSSYSLPPTPPIRHALWSACAARPSATPPPPPLPSGPPSAFFIFKVARSGSTFLFETLHRAMPQTQIAFEPYGRRVCAAHAEPRAQEACLSRLLTRRCDVSPLALAASPPADFCEPCRRCTAAQAASAGLVLNARFVPALRLAPLLRAAARPSRVVNLRRTNLVRLAVSKYDHSGLAPQCGEQCVRRNGSARVVLDAGAFVSALSSFAIDDQEVGSASAYGAPPHVPKLLVLYEDLASGDERLVLARLLRFLGVSAPRAAGGDAADGSAPKKIHSNKLRGACRSLKAGACKWVGDVKYCSLYLDLERDN</sequence>
<dbReference type="InterPro" id="IPR027417">
    <property type="entry name" value="P-loop_NTPase"/>
</dbReference>
<evidence type="ECO:0008006" key="3">
    <source>
        <dbReference type="Google" id="ProtNLM"/>
    </source>
</evidence>
<name>A0AB34JKB8_PRYPA</name>
<evidence type="ECO:0000313" key="1">
    <source>
        <dbReference type="EMBL" id="KAL1521861.1"/>
    </source>
</evidence>
<organism evidence="1 2">
    <name type="scientific">Prymnesium parvum</name>
    <name type="common">Toxic golden alga</name>
    <dbReference type="NCBI Taxonomy" id="97485"/>
    <lineage>
        <taxon>Eukaryota</taxon>
        <taxon>Haptista</taxon>
        <taxon>Haptophyta</taxon>
        <taxon>Prymnesiophyceae</taxon>
        <taxon>Prymnesiales</taxon>
        <taxon>Prymnesiaceae</taxon>
        <taxon>Prymnesium</taxon>
    </lineage>
</organism>
<dbReference type="Gene3D" id="3.40.50.300">
    <property type="entry name" value="P-loop containing nucleotide triphosphate hydrolases"/>
    <property type="match status" value="1"/>
</dbReference>
<protein>
    <recommendedName>
        <fullName evidence="3">Sulfotransferase</fullName>
    </recommendedName>
</protein>
<comment type="caution">
    <text evidence="1">The sequence shown here is derived from an EMBL/GenBank/DDBJ whole genome shotgun (WGS) entry which is preliminary data.</text>
</comment>
<keyword evidence="2" id="KW-1185">Reference proteome</keyword>
<accession>A0AB34JKB8</accession>
<dbReference type="SUPFAM" id="SSF52540">
    <property type="entry name" value="P-loop containing nucleoside triphosphate hydrolases"/>
    <property type="match status" value="1"/>
</dbReference>